<keyword evidence="2" id="KW-0677">Repeat</keyword>
<dbReference type="PRINTS" id="PR00258">
    <property type="entry name" value="SPERACTRCPTR"/>
</dbReference>
<keyword evidence="12" id="KW-1185">Reference proteome</keyword>
<reference evidence="11" key="2">
    <citation type="submission" date="2025-09" db="UniProtKB">
        <authorList>
            <consortium name="Ensembl"/>
        </authorList>
    </citation>
    <scope>IDENTIFICATION</scope>
</reference>
<dbReference type="SMART" id="SM00202">
    <property type="entry name" value="SR"/>
    <property type="match status" value="1"/>
</dbReference>
<accession>A0A8B9FVH2</accession>
<dbReference type="PANTHER" id="PTHR48071">
    <property type="entry name" value="SRCR DOMAIN-CONTAINING PROTEIN"/>
    <property type="match status" value="1"/>
</dbReference>
<dbReference type="PROSITE" id="PS50287">
    <property type="entry name" value="SRCR_2"/>
    <property type="match status" value="1"/>
</dbReference>
<dbReference type="Ensembl" id="ENSACOT00000014712.1">
    <property type="protein sequence ID" value="ENSACOP00000014209.1"/>
    <property type="gene ID" value="ENSACOG00000009891.1"/>
</dbReference>
<dbReference type="InterPro" id="IPR001190">
    <property type="entry name" value="SRCR"/>
</dbReference>
<keyword evidence="3 9" id="KW-1015">Disulfide bond</keyword>
<keyword evidence="1" id="KW-0732">Signal</keyword>
<evidence type="ECO:0000256" key="1">
    <source>
        <dbReference type="ARBA" id="ARBA00022729"/>
    </source>
</evidence>
<proteinExistence type="predicted"/>
<dbReference type="SUPFAM" id="SSF56487">
    <property type="entry name" value="SRCR-like"/>
    <property type="match status" value="1"/>
</dbReference>
<feature type="disulfide bond" evidence="9">
    <location>
        <begin position="32"/>
        <end position="96"/>
    </location>
</feature>
<evidence type="ECO:0000256" key="5">
    <source>
        <dbReference type="ARBA" id="ARBA00023180"/>
    </source>
</evidence>
<dbReference type="PANTHER" id="PTHR48071:SF27">
    <property type="entry name" value="SCAVENGER RECEPTOR CYSTEINE-RICH TYPE 1 PROTEIN M130-LIKE"/>
    <property type="match status" value="1"/>
</dbReference>
<dbReference type="FunFam" id="3.10.250.10:FF:000007">
    <property type="entry name" value="Soluble scavenger receptor cysteine-rich domain-containing protein SSC5D"/>
    <property type="match status" value="1"/>
</dbReference>
<keyword evidence="5" id="KW-0325">Glycoprotein</keyword>
<protein>
    <recommendedName>
        <fullName evidence="8">Soluble scavenger receptor cysteine-rich domain-containing protein SSC5D</fullName>
    </recommendedName>
</protein>
<evidence type="ECO:0000256" key="6">
    <source>
        <dbReference type="ARBA" id="ARBA00058074"/>
    </source>
</evidence>
<name>A0A8B9FVH2_9PSIT</name>
<dbReference type="GO" id="GO:0004252">
    <property type="term" value="F:serine-type endopeptidase activity"/>
    <property type="evidence" value="ECO:0007669"/>
    <property type="project" value="TreeGrafter"/>
</dbReference>
<organism evidence="11 12">
    <name type="scientific">Amazona collaria</name>
    <name type="common">yellow-billed parrot</name>
    <dbReference type="NCBI Taxonomy" id="241587"/>
    <lineage>
        <taxon>Eukaryota</taxon>
        <taxon>Metazoa</taxon>
        <taxon>Chordata</taxon>
        <taxon>Craniata</taxon>
        <taxon>Vertebrata</taxon>
        <taxon>Euteleostomi</taxon>
        <taxon>Archelosauria</taxon>
        <taxon>Archosauria</taxon>
        <taxon>Dinosauria</taxon>
        <taxon>Saurischia</taxon>
        <taxon>Theropoda</taxon>
        <taxon>Coelurosauria</taxon>
        <taxon>Aves</taxon>
        <taxon>Neognathae</taxon>
        <taxon>Neoaves</taxon>
        <taxon>Telluraves</taxon>
        <taxon>Australaves</taxon>
        <taxon>Psittaciformes</taxon>
        <taxon>Psittacidae</taxon>
        <taxon>Amazona</taxon>
    </lineage>
</organism>
<feature type="domain" description="SRCR" evidence="10">
    <location>
        <begin position="7"/>
        <end position="107"/>
    </location>
</feature>
<evidence type="ECO:0000313" key="11">
    <source>
        <dbReference type="Ensembl" id="ENSACOP00000014209.1"/>
    </source>
</evidence>
<comment type="function">
    <text evidence="6">Binds to extracellular matrix proteins. Binds to pathogen-associated molecular patterns (PAMPs) present on the cell walls of Gram-positive and Gram-negative bacteria and fungi, behaving as a pattern recognition receptor (PRR). Induces bacterial and fungal aggregation and subsequent inhibition of PAMP-induced cytokine release. Does not possess intrinsic bactericidal activity. May play a role in the innate defense and homeostasis of certain epithelial surfaces.</text>
</comment>
<evidence type="ECO:0000256" key="9">
    <source>
        <dbReference type="PROSITE-ProRule" id="PRU00196"/>
    </source>
</evidence>
<dbReference type="PROSITE" id="PS00420">
    <property type="entry name" value="SRCR_1"/>
    <property type="match status" value="1"/>
</dbReference>
<evidence type="ECO:0000313" key="12">
    <source>
        <dbReference type="Proteomes" id="UP000694522"/>
    </source>
</evidence>
<evidence type="ECO:0000256" key="2">
    <source>
        <dbReference type="ARBA" id="ARBA00022737"/>
    </source>
</evidence>
<feature type="disulfide bond" evidence="9">
    <location>
        <begin position="76"/>
        <end position="86"/>
    </location>
</feature>
<dbReference type="AlphaFoldDB" id="A0A8B9FVH2"/>
<dbReference type="Pfam" id="PF00530">
    <property type="entry name" value="SRCR"/>
    <property type="match status" value="1"/>
</dbReference>
<evidence type="ECO:0000256" key="4">
    <source>
        <dbReference type="ARBA" id="ARBA00023170"/>
    </source>
</evidence>
<evidence type="ECO:0000259" key="10">
    <source>
        <dbReference type="PROSITE" id="PS50287"/>
    </source>
</evidence>
<dbReference type="GO" id="GO:0005886">
    <property type="term" value="C:plasma membrane"/>
    <property type="evidence" value="ECO:0007669"/>
    <property type="project" value="TreeGrafter"/>
</dbReference>
<comment type="subunit">
    <text evidence="7">Interacts with LGALS1 and laminin.</text>
</comment>
<dbReference type="InterPro" id="IPR036772">
    <property type="entry name" value="SRCR-like_dom_sf"/>
</dbReference>
<evidence type="ECO:0000256" key="3">
    <source>
        <dbReference type="ARBA" id="ARBA00023157"/>
    </source>
</evidence>
<dbReference type="Proteomes" id="UP000694522">
    <property type="component" value="Unplaced"/>
</dbReference>
<sequence length="149" mass="15623">LMDTEQIRLANGPNRCAGRVEVEHEGQWGTVCDDGWDLNDAKVICRQLGCGTAVAAPGQARFGTGMDPIWLDNVECAGTETAFRQCNRGSWGLHNCNHNEDAGVVCAGGQRRPLKAGGDVGWGGGDGGDGNGHNGNNGNVFVFFSMGGM</sequence>
<dbReference type="GO" id="GO:0031638">
    <property type="term" value="P:zymogen activation"/>
    <property type="evidence" value="ECO:0007669"/>
    <property type="project" value="TreeGrafter"/>
</dbReference>
<feature type="disulfide bond" evidence="9">
    <location>
        <begin position="45"/>
        <end position="106"/>
    </location>
</feature>
<dbReference type="Gene3D" id="3.10.250.10">
    <property type="entry name" value="SRCR-like domain"/>
    <property type="match status" value="1"/>
</dbReference>
<evidence type="ECO:0000256" key="8">
    <source>
        <dbReference type="ARBA" id="ARBA00069168"/>
    </source>
</evidence>
<keyword evidence="4" id="KW-0675">Receptor</keyword>
<reference evidence="11" key="1">
    <citation type="submission" date="2025-08" db="UniProtKB">
        <authorList>
            <consortium name="Ensembl"/>
        </authorList>
    </citation>
    <scope>IDENTIFICATION</scope>
</reference>
<evidence type="ECO:0000256" key="7">
    <source>
        <dbReference type="ARBA" id="ARBA00064153"/>
    </source>
</evidence>